<sequence>MLMPPVRPRSLTVFPLQVAAFFHRSVLAFSVLFVLLHLACCSCALELLAKAPRVRHYVIPEIWFAQYYFIWFIISLLCDVMISGDYNFHSDDPLPGIKRKLNDCSKDVETVQLANQPAPTRRRTLTLRDASNDEIKLSIYGRRASELDATEILAISQEEPVVAIFVGLLVKPLREIRSFVASLDDVSQPVVHIPAGMNPEAARQPLPEPEMKELAELAAMSPYDFPLPESMIIHLGILLLATDAGKSLFQKEMGLGVLLVIAPARNLSVFLIYKIALFAFDGTADEEFVFFGDVGRRLVRKEVRMLCLPCVHLPSLVRLALVKEQVLMPFYPHLSRDHLRL</sequence>
<evidence type="ECO:0000313" key="3">
    <source>
        <dbReference type="Proteomes" id="UP000324897"/>
    </source>
</evidence>
<dbReference type="Proteomes" id="UP000324897">
    <property type="component" value="Unassembled WGS sequence"/>
</dbReference>
<keyword evidence="1" id="KW-0812">Transmembrane</keyword>
<dbReference type="PANTHER" id="PTHR47165:SF4">
    <property type="entry name" value="OS03G0429900 PROTEIN"/>
    <property type="match status" value="1"/>
</dbReference>
<dbReference type="Gramene" id="TVT97592">
    <property type="protein sequence ID" value="TVT97592"/>
    <property type="gene ID" value="EJB05_57154"/>
</dbReference>
<accession>A0A5J9SFB8</accession>
<feature type="non-terminal residue" evidence="2">
    <location>
        <position position="1"/>
    </location>
</feature>
<comment type="caution">
    <text evidence="2">The sequence shown here is derived from an EMBL/GenBank/DDBJ whole genome shotgun (WGS) entry which is preliminary data.</text>
</comment>
<protein>
    <submittedName>
        <fullName evidence="2">Uncharacterized protein</fullName>
    </submittedName>
</protein>
<feature type="transmembrane region" description="Helical" evidence="1">
    <location>
        <begin position="65"/>
        <end position="82"/>
    </location>
</feature>
<evidence type="ECO:0000313" key="2">
    <source>
        <dbReference type="EMBL" id="TVT97592.1"/>
    </source>
</evidence>
<dbReference type="InterPro" id="IPR012340">
    <property type="entry name" value="NA-bd_OB-fold"/>
</dbReference>
<organism evidence="2 3">
    <name type="scientific">Eragrostis curvula</name>
    <name type="common">weeping love grass</name>
    <dbReference type="NCBI Taxonomy" id="38414"/>
    <lineage>
        <taxon>Eukaryota</taxon>
        <taxon>Viridiplantae</taxon>
        <taxon>Streptophyta</taxon>
        <taxon>Embryophyta</taxon>
        <taxon>Tracheophyta</taxon>
        <taxon>Spermatophyta</taxon>
        <taxon>Magnoliopsida</taxon>
        <taxon>Liliopsida</taxon>
        <taxon>Poales</taxon>
        <taxon>Poaceae</taxon>
        <taxon>PACMAD clade</taxon>
        <taxon>Chloridoideae</taxon>
        <taxon>Eragrostideae</taxon>
        <taxon>Eragrostidinae</taxon>
        <taxon>Eragrostis</taxon>
    </lineage>
</organism>
<dbReference type="PANTHER" id="PTHR47165">
    <property type="entry name" value="OS03G0429900 PROTEIN"/>
    <property type="match status" value="1"/>
</dbReference>
<keyword evidence="3" id="KW-1185">Reference proteome</keyword>
<dbReference type="OrthoDB" id="687755at2759"/>
<dbReference type="AlphaFoldDB" id="A0A5J9SFB8"/>
<name>A0A5J9SFB8_9POAL</name>
<dbReference type="EMBL" id="RWGY01000979">
    <property type="protein sequence ID" value="TVT97592.1"/>
    <property type="molecule type" value="Genomic_DNA"/>
</dbReference>
<keyword evidence="1" id="KW-0472">Membrane</keyword>
<gene>
    <name evidence="2" type="ORF">EJB05_57154</name>
</gene>
<proteinExistence type="predicted"/>
<keyword evidence="1" id="KW-1133">Transmembrane helix</keyword>
<evidence type="ECO:0000256" key="1">
    <source>
        <dbReference type="SAM" id="Phobius"/>
    </source>
</evidence>
<dbReference type="Gene3D" id="2.40.50.140">
    <property type="entry name" value="Nucleic acid-binding proteins"/>
    <property type="match status" value="1"/>
</dbReference>
<reference evidence="2 3" key="1">
    <citation type="journal article" date="2019" name="Sci. Rep.">
        <title>A high-quality genome of Eragrostis curvula grass provides insights into Poaceae evolution and supports new strategies to enhance forage quality.</title>
        <authorList>
            <person name="Carballo J."/>
            <person name="Santos B.A.C.M."/>
            <person name="Zappacosta D."/>
            <person name="Garbus I."/>
            <person name="Selva J.P."/>
            <person name="Gallo C.A."/>
            <person name="Diaz A."/>
            <person name="Albertini E."/>
            <person name="Caccamo M."/>
            <person name="Echenique V."/>
        </authorList>
    </citation>
    <scope>NUCLEOTIDE SEQUENCE [LARGE SCALE GENOMIC DNA]</scope>
    <source>
        <strain evidence="3">cv. Victoria</strain>
        <tissue evidence="2">Leaf</tissue>
    </source>
</reference>